<protein>
    <submittedName>
        <fullName evidence="1">Uncharacterized protein</fullName>
    </submittedName>
</protein>
<reference evidence="1 2" key="1">
    <citation type="submission" date="2018-12" db="EMBL/GenBank/DDBJ databases">
        <authorList>
            <person name="Yang Y."/>
        </authorList>
    </citation>
    <scope>NUCLEOTIDE SEQUENCE [LARGE SCALE GENOMIC DNA]</scope>
    <source>
        <strain evidence="1 2">GSF71</strain>
    </source>
</reference>
<accession>A0A433J8I0</accession>
<evidence type="ECO:0000313" key="2">
    <source>
        <dbReference type="Proteomes" id="UP000280346"/>
    </source>
</evidence>
<comment type="caution">
    <text evidence="1">The sequence shown here is derived from an EMBL/GenBank/DDBJ whole genome shotgun (WGS) entry which is preliminary data.</text>
</comment>
<dbReference type="EMBL" id="RZIJ01000010">
    <property type="protein sequence ID" value="RUQ70274.1"/>
    <property type="molecule type" value="Genomic_DNA"/>
</dbReference>
<organism evidence="1 2">
    <name type="scientific">Azospirillum doebereinerae</name>
    <dbReference type="NCBI Taxonomy" id="92933"/>
    <lineage>
        <taxon>Bacteria</taxon>
        <taxon>Pseudomonadati</taxon>
        <taxon>Pseudomonadota</taxon>
        <taxon>Alphaproteobacteria</taxon>
        <taxon>Rhodospirillales</taxon>
        <taxon>Azospirillaceae</taxon>
        <taxon>Azospirillum</taxon>
    </lineage>
</organism>
<dbReference type="OrthoDB" id="7282867at2"/>
<evidence type="ECO:0000313" key="1">
    <source>
        <dbReference type="EMBL" id="RUQ70274.1"/>
    </source>
</evidence>
<dbReference type="RefSeq" id="WP_126999169.1">
    <property type="nucleotide sequence ID" value="NZ_JBNPXW010000002.1"/>
</dbReference>
<dbReference type="AlphaFoldDB" id="A0A433J8I0"/>
<name>A0A433J8I0_9PROT</name>
<gene>
    <name evidence="1" type="ORF">EJ913_14895</name>
</gene>
<dbReference type="Proteomes" id="UP000280346">
    <property type="component" value="Unassembled WGS sequence"/>
</dbReference>
<keyword evidence="2" id="KW-1185">Reference proteome</keyword>
<sequence>MHIPKISTLRREPLWRDKQGVTVAAMAERWGIADSTLRALLDHHGFLDTVPYGGQQRRALVPDNVFHAGYGHNVIPGKGSGVFQGDKSTIIFPVFYEEVLDNIWWCLDHAGITEMASNIDNKKWRLNYLLSDHGYLPNTEISLLSGYTVNGVSVARLRRQGEQREMLAA</sequence>
<proteinExistence type="predicted"/>